<feature type="compositionally biased region" description="Basic and acidic residues" evidence="1">
    <location>
        <begin position="11"/>
        <end position="26"/>
    </location>
</feature>
<gene>
    <name evidence="2" type="ORF">EC957_007884</name>
</gene>
<evidence type="ECO:0000256" key="1">
    <source>
        <dbReference type="SAM" id="MobiDB-lite"/>
    </source>
</evidence>
<evidence type="ECO:0000313" key="2">
    <source>
        <dbReference type="EMBL" id="KAF9547719.1"/>
    </source>
</evidence>
<proteinExistence type="predicted"/>
<feature type="region of interest" description="Disordered" evidence="1">
    <location>
        <begin position="731"/>
        <end position="793"/>
    </location>
</feature>
<feature type="region of interest" description="Disordered" evidence="1">
    <location>
        <begin position="535"/>
        <end position="567"/>
    </location>
</feature>
<feature type="region of interest" description="Disordered" evidence="1">
    <location>
        <begin position="642"/>
        <end position="675"/>
    </location>
</feature>
<feature type="region of interest" description="Disordered" evidence="1">
    <location>
        <begin position="10"/>
        <end position="29"/>
    </location>
</feature>
<protein>
    <recommendedName>
        <fullName evidence="4">F-box domain-containing protein</fullName>
    </recommendedName>
</protein>
<comment type="caution">
    <text evidence="2">The sequence shown here is derived from an EMBL/GenBank/DDBJ whole genome shotgun (WGS) entry which is preliminary data.</text>
</comment>
<feature type="compositionally biased region" description="Low complexity" evidence="1">
    <location>
        <begin position="543"/>
        <end position="567"/>
    </location>
</feature>
<accession>A0A9P6FDH8</accession>
<dbReference type="EMBL" id="JAAAXW010000038">
    <property type="protein sequence ID" value="KAF9547719.1"/>
    <property type="molecule type" value="Genomic_DNA"/>
</dbReference>
<feature type="region of interest" description="Disordered" evidence="1">
    <location>
        <begin position="208"/>
        <end position="231"/>
    </location>
</feature>
<reference evidence="2" key="1">
    <citation type="journal article" date="2020" name="Fungal Divers.">
        <title>Resolving the Mortierellaceae phylogeny through synthesis of multi-gene phylogenetics and phylogenomics.</title>
        <authorList>
            <person name="Vandepol N."/>
            <person name="Liber J."/>
            <person name="Desiro A."/>
            <person name="Na H."/>
            <person name="Kennedy M."/>
            <person name="Barry K."/>
            <person name="Grigoriev I.V."/>
            <person name="Miller A.N."/>
            <person name="O'Donnell K."/>
            <person name="Stajich J.E."/>
            <person name="Bonito G."/>
        </authorList>
    </citation>
    <scope>NUCLEOTIDE SEQUENCE</scope>
    <source>
        <strain evidence="2">NRRL 2591</strain>
    </source>
</reference>
<name>A0A9P6FDH8_9FUNG</name>
<evidence type="ECO:0000313" key="3">
    <source>
        <dbReference type="Proteomes" id="UP000723463"/>
    </source>
</evidence>
<feature type="compositionally biased region" description="Low complexity" evidence="1">
    <location>
        <begin position="642"/>
        <end position="658"/>
    </location>
</feature>
<feature type="compositionally biased region" description="Basic residues" evidence="1">
    <location>
        <begin position="73"/>
        <end position="82"/>
    </location>
</feature>
<dbReference type="Proteomes" id="UP000723463">
    <property type="component" value="Unassembled WGS sequence"/>
</dbReference>
<keyword evidence="3" id="KW-1185">Reference proteome</keyword>
<evidence type="ECO:0008006" key="4">
    <source>
        <dbReference type="Google" id="ProtNLM"/>
    </source>
</evidence>
<feature type="compositionally biased region" description="Acidic residues" evidence="1">
    <location>
        <begin position="773"/>
        <end position="789"/>
    </location>
</feature>
<feature type="compositionally biased region" description="Polar residues" evidence="1">
    <location>
        <begin position="208"/>
        <end position="218"/>
    </location>
</feature>
<dbReference type="CDD" id="cd09917">
    <property type="entry name" value="F-box_SF"/>
    <property type="match status" value="1"/>
</dbReference>
<feature type="compositionally biased region" description="Acidic residues" evidence="1">
    <location>
        <begin position="45"/>
        <end position="63"/>
    </location>
</feature>
<organism evidence="2 3">
    <name type="scientific">Mortierella hygrophila</name>
    <dbReference type="NCBI Taxonomy" id="979708"/>
    <lineage>
        <taxon>Eukaryota</taxon>
        <taxon>Fungi</taxon>
        <taxon>Fungi incertae sedis</taxon>
        <taxon>Mucoromycota</taxon>
        <taxon>Mortierellomycotina</taxon>
        <taxon>Mortierellomycetes</taxon>
        <taxon>Mortierellales</taxon>
        <taxon>Mortierellaceae</taxon>
        <taxon>Mortierella</taxon>
    </lineage>
</organism>
<dbReference type="AlphaFoldDB" id="A0A9P6FDH8"/>
<sequence length="983" mass="113034">MHSLYSYDFGYDDRNDSDPHAAKVDHNYLYNPDTETYEAYTNHDDSDEYYDNYEPEDDYDDYDDIRLVPPSPHKPKSKRNNKTPKPMTLKKQPFETKVIQPLLESPQPAELPLEILEFVCTHLSQTILRYGVNRVCKKWHEVSNRFIRRVGIWKPVNGAQELLLQQWSKFDTLELWFNKDPEFLSVYIAGNVNHAFWNSFAAAITAPTPTEQEAQSDNTNDKRSDSSGPSSLLQTIRHLEMRGKTMGYVEVALRLRGHLQFIESFTITTSQYYTNIPLSTILADFPSLRSLTVDLPYTTYAQLKHGDDDDLINDQLEPAIDPETAHFPRKPWVIPPPKMFPDRYRLQRFSITGVGTHLRVLERLLVTCPDLRVFKANNITVNMHIRQRGQDAERNARHRLMDLAAKHCTLLEWFNFHRLEYSPTDEAHLEYIVRTFPNHKFLSMTLSGNQETMLDNPSSRDILSKITVLDIQPSSYISQQTNLLNRILCLTPNLLHLHGVKAYFWTSSLWQPPALVQPAPKPLFNNVRDRKRYERNARREARQQALARYRSTPATTTTNESETDVNNTLADDPLIPVTWQVYNLKTLELSLHDKSSLVDFAGYINRYRLFCNLVTFNLLIPSLKVGQRVNIADPKKSAAITTASSAATTPAPAVSNTSGSSKLHSSVVAHPPEPERYPNELLALRSLRCLEECILRATEIPGMVLAKDFEFLRRKDDFQTMSFIPMRRKSTTTKSLTATDPVFTEKSLSASRKNKKRSPSVSGGNEKDSPNKDDEDEDDSEDDGGEEQEQERLKTETFWPKLNTFYVYSPKIPPYICTSKLIERIEQVRPGIAVRFQCRDILFAGSPEFTYDAQQFFWRAVSRFEELEYLGFDQSRRGLSLNMAFSRLKRLTYLTLDGNNMRDHDLRMLKGLAHGRLQALFESGGAGCFAALPSLENFKAWYILAEDLLAIPQPWARHGLRHLEISFDGYIDGLESNNWLVFE</sequence>
<feature type="region of interest" description="Disordered" evidence="1">
    <location>
        <begin position="38"/>
        <end position="89"/>
    </location>
</feature>